<evidence type="ECO:0000313" key="2">
    <source>
        <dbReference type="EMBL" id="KAK8766963.1"/>
    </source>
</evidence>
<dbReference type="InterPro" id="IPR052201">
    <property type="entry name" value="LRR-containing_regulator"/>
</dbReference>
<dbReference type="PANTHER" id="PTHR24111:SF0">
    <property type="entry name" value="LEUCINE-RICH REPEAT-CONTAINING PROTEIN"/>
    <property type="match status" value="1"/>
</dbReference>
<dbReference type="SUPFAM" id="SSF52047">
    <property type="entry name" value="RNI-like"/>
    <property type="match status" value="1"/>
</dbReference>
<organism evidence="2 3">
    <name type="scientific">Amblyomma americanum</name>
    <name type="common">Lone star tick</name>
    <dbReference type="NCBI Taxonomy" id="6943"/>
    <lineage>
        <taxon>Eukaryota</taxon>
        <taxon>Metazoa</taxon>
        <taxon>Ecdysozoa</taxon>
        <taxon>Arthropoda</taxon>
        <taxon>Chelicerata</taxon>
        <taxon>Arachnida</taxon>
        <taxon>Acari</taxon>
        <taxon>Parasitiformes</taxon>
        <taxon>Ixodida</taxon>
        <taxon>Ixodoidea</taxon>
        <taxon>Ixodidae</taxon>
        <taxon>Amblyomminae</taxon>
        <taxon>Amblyomma</taxon>
    </lineage>
</organism>
<dbReference type="PANTHER" id="PTHR24111">
    <property type="entry name" value="LEUCINE-RICH REPEAT-CONTAINING PROTEIN 34"/>
    <property type="match status" value="1"/>
</dbReference>
<proteinExistence type="predicted"/>
<keyword evidence="3" id="KW-1185">Reference proteome</keyword>
<evidence type="ECO:0000256" key="1">
    <source>
        <dbReference type="ARBA" id="ARBA00022737"/>
    </source>
</evidence>
<sequence>MTTAKPSVSEKRTLLTLPCPRSEAAPVCQLVRRVAEYNKILWNVGLEIREENGLGELGIAIAPKALLMNPWEVPRIDCETLARILLRNVLAHHRYTAAVEITFFVARSSVLLSILQDMYSVRKLTISDVMCCEAKVFEALEKLANPTDQNYADEGETYFCFSVKLPLFVIPKEQGSITLTSLDVANLELSTDCARQLIDILLHNNTISDLTVGSCVFTYDCVDLLHGFVLYLQKHRSPLKKLTVRTLEVSKRALETMVKAIAPTTTLEELVIDIDIYDVEEKALFAEVIARNRNLRKLSVTWPRNCVVSVNSCGFELLAGDAATMIEPWLLALPENATLLALNVDLLGFSEEECCAFFRALALNKELQNINISHLPACADLKEICQIIRGSRLPKAIHNEDHPLSITSLPLLPECPEVTSLTVSSFHLNNSEILRRTFEILPSCNHVTSLRVCVQDCFLDKIQAAMAAYIMEARTLKDLEVHVHVDEPELEDQEHDPDAKKLLVNALASNLSLTRITVRELPLSEDNCEVLANGFANSQNLSELSIAVLSRDSYNSFLQTLVSGIESNYRLLRVGLPICKGRNTELVVIRNITRRNASLVTRAARFVMGDHDPFNARAVELVSGHERVLSIVQENAAVDAREAATMFNCALGLRCLTGLDDYMRLAGVVKRRVQCIGGRDSSVQLDELSYECWIHIRKPLTVADVLGADCL</sequence>
<dbReference type="EMBL" id="JARKHS020025853">
    <property type="protein sequence ID" value="KAK8766963.1"/>
    <property type="molecule type" value="Genomic_DNA"/>
</dbReference>
<dbReference type="Proteomes" id="UP001321473">
    <property type="component" value="Unassembled WGS sequence"/>
</dbReference>
<protein>
    <submittedName>
        <fullName evidence="2">Uncharacterized protein</fullName>
    </submittedName>
</protein>
<name>A0AAQ4DWX3_AMBAM</name>
<dbReference type="AlphaFoldDB" id="A0AAQ4DWX3"/>
<evidence type="ECO:0000313" key="3">
    <source>
        <dbReference type="Proteomes" id="UP001321473"/>
    </source>
</evidence>
<dbReference type="Gene3D" id="3.80.10.10">
    <property type="entry name" value="Ribonuclease Inhibitor"/>
    <property type="match status" value="2"/>
</dbReference>
<gene>
    <name evidence="2" type="ORF">V5799_006254</name>
</gene>
<comment type="caution">
    <text evidence="2">The sequence shown here is derived from an EMBL/GenBank/DDBJ whole genome shotgun (WGS) entry which is preliminary data.</text>
</comment>
<reference evidence="2 3" key="1">
    <citation type="journal article" date="2023" name="Arcadia Sci">
        <title>De novo assembly of a long-read Amblyomma americanum tick genome.</title>
        <authorList>
            <person name="Chou S."/>
            <person name="Poskanzer K.E."/>
            <person name="Rollins M."/>
            <person name="Thuy-Boun P.S."/>
        </authorList>
    </citation>
    <scope>NUCLEOTIDE SEQUENCE [LARGE SCALE GENOMIC DNA]</scope>
    <source>
        <strain evidence="2">F_SG_1</strain>
        <tissue evidence="2">Salivary glands</tissue>
    </source>
</reference>
<dbReference type="InterPro" id="IPR032675">
    <property type="entry name" value="LRR_dom_sf"/>
</dbReference>
<accession>A0AAQ4DWX3</accession>
<keyword evidence="1" id="KW-0677">Repeat</keyword>